<sequence>MEETEILSEEHWNTAMWSSILLDETGKPETLIFEDIFMKTPQALPQSSKEAGVENFIHVSPLNADIRSTSRYLREKAAGEKEVRNAFPESTIIKPSDIFGREDRFLNHIVNIRWFAGAPLISLGRKTEKQPIYIVDVSKGIINTFKDPDARGKTFAFVGPSRYLLFDLLQDIFAMAHRPFLFYPLP</sequence>
<dbReference type="EMBL" id="CABDUW010000859">
    <property type="protein sequence ID" value="VTJ76092.1"/>
    <property type="molecule type" value="Genomic_DNA"/>
</dbReference>
<dbReference type="Proteomes" id="UP000662637">
    <property type="component" value="Unassembled WGS sequence"/>
</dbReference>
<dbReference type="PANTHER" id="PTHR12126">
    <property type="entry name" value="NADH-UBIQUINONE OXIDOREDUCTASE 39 KDA SUBUNIT-RELATED"/>
    <property type="match status" value="1"/>
</dbReference>
<name>A0A5E4C5E2_MARMO</name>
<reference evidence="6" key="2">
    <citation type="submission" date="2020-08" db="EMBL/GenBank/DDBJ databases">
        <authorList>
            <person name="Shumante A."/>
            <person name="Zimin A.V."/>
            <person name="Puiu D."/>
            <person name="Salzberg S.L."/>
        </authorList>
    </citation>
    <scope>NUCLEOTIDE SEQUENCE</scope>
    <source>
        <strain evidence="6">WC2-LM</strain>
        <tissue evidence="6">Liver</tissue>
    </source>
</reference>
<accession>A0A5E4C5E2</accession>
<evidence type="ECO:0000313" key="8">
    <source>
        <dbReference type="Proteomes" id="UP000335636"/>
    </source>
</evidence>
<dbReference type="AlphaFoldDB" id="A0A5E4C5E2"/>
<evidence type="ECO:0000313" key="6">
    <source>
        <dbReference type="EMBL" id="KAF7467872.1"/>
    </source>
</evidence>
<dbReference type="CDD" id="cd05271">
    <property type="entry name" value="NDUFA9_like_SDR_a"/>
    <property type="match status" value="1"/>
</dbReference>
<keyword evidence="8" id="KW-1185">Reference proteome</keyword>
<organism evidence="7 8">
    <name type="scientific">Marmota monax</name>
    <name type="common">Woodchuck</name>
    <dbReference type="NCBI Taxonomy" id="9995"/>
    <lineage>
        <taxon>Eukaryota</taxon>
        <taxon>Metazoa</taxon>
        <taxon>Chordata</taxon>
        <taxon>Craniata</taxon>
        <taxon>Vertebrata</taxon>
        <taxon>Euteleostomi</taxon>
        <taxon>Mammalia</taxon>
        <taxon>Eutheria</taxon>
        <taxon>Euarchontoglires</taxon>
        <taxon>Glires</taxon>
        <taxon>Rodentia</taxon>
        <taxon>Sciuromorpha</taxon>
        <taxon>Sciuridae</taxon>
        <taxon>Xerinae</taxon>
        <taxon>Marmotini</taxon>
        <taxon>Marmota</taxon>
    </lineage>
</organism>
<evidence type="ECO:0000256" key="2">
    <source>
        <dbReference type="ARBA" id="ARBA00040720"/>
    </source>
</evidence>
<dbReference type="PANTHER" id="PTHR12126:SF11">
    <property type="entry name" value="NADH DEHYDROGENASE [UBIQUINONE] 1 ALPHA SUBCOMPLEX SUBUNIT 9, MITOCHONDRIAL"/>
    <property type="match status" value="1"/>
</dbReference>
<dbReference type="Gene3D" id="3.40.50.720">
    <property type="entry name" value="NAD(P)-binding Rossmann-like Domain"/>
    <property type="match status" value="1"/>
</dbReference>
<dbReference type="EMBL" id="WJEC01007794">
    <property type="protein sequence ID" value="KAF7467872.1"/>
    <property type="molecule type" value="Genomic_DNA"/>
</dbReference>
<dbReference type="GO" id="GO:0044877">
    <property type="term" value="F:protein-containing complex binding"/>
    <property type="evidence" value="ECO:0007669"/>
    <property type="project" value="TreeGrafter"/>
</dbReference>
<proteinExistence type="inferred from homology"/>
<evidence type="ECO:0000256" key="3">
    <source>
        <dbReference type="ARBA" id="ARBA00042000"/>
    </source>
</evidence>
<dbReference type="Proteomes" id="UP000335636">
    <property type="component" value="Unassembled WGS sequence"/>
</dbReference>
<evidence type="ECO:0000313" key="7">
    <source>
        <dbReference type="EMBL" id="VTJ76092.1"/>
    </source>
</evidence>
<gene>
    <name evidence="6" type="ORF">GHT09_000682</name>
    <name evidence="7" type="ORF">MONAX_5E047828</name>
</gene>
<evidence type="ECO:0000256" key="5">
    <source>
        <dbReference type="ARBA" id="ARBA00046455"/>
    </source>
</evidence>
<protein>
    <recommendedName>
        <fullName evidence="2">NADH dehydrogenase [ubiquinone] 1 alpha subcomplex subunit 9, mitochondrial</fullName>
    </recommendedName>
    <alternativeName>
        <fullName evidence="4">Complex I-39kD</fullName>
    </alternativeName>
    <alternativeName>
        <fullName evidence="3">NADH-ubiquinone oxidoreductase 39 kDa subunit</fullName>
    </alternativeName>
</protein>
<evidence type="ECO:0000256" key="1">
    <source>
        <dbReference type="ARBA" id="ARBA00038501"/>
    </source>
</evidence>
<reference evidence="7 8" key="1">
    <citation type="submission" date="2019-04" db="EMBL/GenBank/DDBJ databases">
        <authorList>
            <person name="Alioto T."/>
            <person name="Alioto T."/>
        </authorList>
    </citation>
    <scope>NUCLEOTIDE SEQUENCE [LARGE SCALE GENOMIC DNA]</scope>
</reference>
<dbReference type="SUPFAM" id="SSF51735">
    <property type="entry name" value="NAD(P)-binding Rossmann-fold domains"/>
    <property type="match status" value="1"/>
</dbReference>
<comment type="subunit">
    <text evidence="5">Complex I is composed of 45 different subunits. This a component of the hydrophobic protein fraction. Interacts with BLOC1S1. Interacts with SLC2A4. Interacts with CLOCK. Interacts with RAB5IF.</text>
</comment>
<dbReference type="GO" id="GO:0005739">
    <property type="term" value="C:mitochondrion"/>
    <property type="evidence" value="ECO:0007669"/>
    <property type="project" value="TreeGrafter"/>
</dbReference>
<dbReference type="InterPro" id="IPR051207">
    <property type="entry name" value="ComplexI_NDUFA9_subunit"/>
</dbReference>
<dbReference type="InterPro" id="IPR036291">
    <property type="entry name" value="NAD(P)-bd_dom_sf"/>
</dbReference>
<evidence type="ECO:0000256" key="4">
    <source>
        <dbReference type="ARBA" id="ARBA00043145"/>
    </source>
</evidence>
<comment type="similarity">
    <text evidence="1">Belongs to the complex I NDUFA9 subunit family.</text>
</comment>